<feature type="compositionally biased region" description="Basic and acidic residues" evidence="7">
    <location>
        <begin position="639"/>
        <end position="659"/>
    </location>
</feature>
<dbReference type="EMBL" id="JAFLQW010000259">
    <property type="protein sequence ID" value="MBO0349338.1"/>
    <property type="molecule type" value="Genomic_DNA"/>
</dbReference>
<dbReference type="SUPFAM" id="SSF55874">
    <property type="entry name" value="ATPase domain of HSP90 chaperone/DNA topoisomerase II/histidine kinase"/>
    <property type="match status" value="1"/>
</dbReference>
<keyword evidence="8" id="KW-0812">Transmembrane</keyword>
<dbReference type="Pfam" id="PF05226">
    <property type="entry name" value="CHASE2"/>
    <property type="match status" value="1"/>
</dbReference>
<evidence type="ECO:0000256" key="7">
    <source>
        <dbReference type="SAM" id="MobiDB-lite"/>
    </source>
</evidence>
<sequence>MWAKVKLKIWEWRKVSILAPTVAGLAILLRMSGLLQALELSTLDLLFQLRPMQPPDPRILIIGINENDLTTLGTWPIPDNVLAELLEKIKAQEPKAIGLDIYRDLPVEPGSEQLKAVFETTPNLIGIRKVVGNQQQAEIAPSPILDSLDQVSANDFPWDMDNKIRRSFLYLSDEEGKLVFSLPFKLAMIYLEGEGIAPQMKDEIRIELGKVVFFPFNAYDGGYVRASDEGYQILLNYRGPQGSFDTISLMDVLENRIPPDLMRDRIVLIGSTAISLKDFSLTPYSNTLSGIPEAMAGIEIHANLTSHLIAAALDGESTIHTASEGVEWLWIFLWGVVGAGFTCQWRDIKGLPYISFPRTGVMISLASLVLIVSVYSAFRLSWWIPLVPPLLALIGSAIATIGYTLLENLQLSYKQIEEYSRTLEVKVEQRTVELRDKNQQLKLTLKQLKAAQKQMIAQEKLASLGSLAAGIAHEIRNPLNFVNNFASISVDLTEELIEELDNPRENLEDLDVEYLNETLTDLKDSVVDIKQHGERIEKIVEGMLLLSQVERGQRSRVNLHSLLSEAIELAYHSYQNKDPNFSIAIETDYDEAISEIYIVPQDMSRAFLNLVNNACYALYEKYQADPDGYRPTLTVKTRTSSDRPTEPARDPGVEIRIRDNGPGIPEDILDKIFNPFFTTKPTGEGTGLGLSLTYETIVGQHGGQLEVNSHPGDYTEFMIILPQTNPSN</sequence>
<evidence type="ECO:0000313" key="10">
    <source>
        <dbReference type="EMBL" id="MBO0349338.1"/>
    </source>
</evidence>
<dbReference type="SMART" id="SM00387">
    <property type="entry name" value="HATPase_c"/>
    <property type="match status" value="1"/>
</dbReference>
<evidence type="ECO:0000259" key="9">
    <source>
        <dbReference type="PROSITE" id="PS50109"/>
    </source>
</evidence>
<dbReference type="InterPro" id="IPR036890">
    <property type="entry name" value="HATPase_C_sf"/>
</dbReference>
<feature type="transmembrane region" description="Helical" evidence="8">
    <location>
        <begin position="384"/>
        <end position="406"/>
    </location>
</feature>
<dbReference type="InterPro" id="IPR007890">
    <property type="entry name" value="CHASE2"/>
</dbReference>
<dbReference type="Pfam" id="PF02518">
    <property type="entry name" value="HATPase_c"/>
    <property type="match status" value="1"/>
</dbReference>
<dbReference type="PROSITE" id="PS50109">
    <property type="entry name" value="HIS_KIN"/>
    <property type="match status" value="1"/>
</dbReference>
<evidence type="ECO:0000256" key="8">
    <source>
        <dbReference type="SAM" id="Phobius"/>
    </source>
</evidence>
<comment type="caution">
    <text evidence="10">The sequence shown here is derived from an EMBL/GenBank/DDBJ whole genome shotgun (WGS) entry which is preliminary data.</text>
</comment>
<keyword evidence="4" id="KW-0808">Transferase</keyword>
<evidence type="ECO:0000256" key="3">
    <source>
        <dbReference type="ARBA" id="ARBA00022553"/>
    </source>
</evidence>
<dbReference type="InterPro" id="IPR005467">
    <property type="entry name" value="His_kinase_dom"/>
</dbReference>
<keyword evidence="6" id="KW-0175">Coiled coil</keyword>
<name>A0ABS3FQD6_9CYAN</name>
<dbReference type="InterPro" id="IPR003594">
    <property type="entry name" value="HATPase_dom"/>
</dbReference>
<keyword evidence="11" id="KW-1185">Reference proteome</keyword>
<evidence type="ECO:0000256" key="1">
    <source>
        <dbReference type="ARBA" id="ARBA00000085"/>
    </source>
</evidence>
<dbReference type="RefSeq" id="WP_207087864.1">
    <property type="nucleotide sequence ID" value="NZ_JAFLQW010000259.1"/>
</dbReference>
<dbReference type="PANTHER" id="PTHR43065:SF42">
    <property type="entry name" value="TWO-COMPONENT SENSOR PPRA"/>
    <property type="match status" value="1"/>
</dbReference>
<keyword evidence="3" id="KW-0597">Phosphoprotein</keyword>
<dbReference type="InterPro" id="IPR004358">
    <property type="entry name" value="Sig_transdc_His_kin-like_C"/>
</dbReference>
<dbReference type="EC" id="2.7.13.3" evidence="2"/>
<accession>A0ABS3FQD6</accession>
<keyword evidence="4" id="KW-0418">Kinase</keyword>
<gene>
    <name evidence="10" type="ORF">J0895_09505</name>
</gene>
<evidence type="ECO:0000256" key="6">
    <source>
        <dbReference type="SAM" id="Coils"/>
    </source>
</evidence>
<evidence type="ECO:0000256" key="5">
    <source>
        <dbReference type="ARBA" id="ARBA00023012"/>
    </source>
</evidence>
<feature type="coiled-coil region" evidence="6">
    <location>
        <begin position="431"/>
        <end position="458"/>
    </location>
</feature>
<feature type="transmembrane region" description="Helical" evidence="8">
    <location>
        <begin position="360"/>
        <end position="378"/>
    </location>
</feature>
<feature type="domain" description="Histidine kinase" evidence="9">
    <location>
        <begin position="470"/>
        <end position="725"/>
    </location>
</feature>
<dbReference type="Gene3D" id="3.30.565.10">
    <property type="entry name" value="Histidine kinase-like ATPase, C-terminal domain"/>
    <property type="match status" value="1"/>
</dbReference>
<dbReference type="SMART" id="SM00388">
    <property type="entry name" value="HisKA"/>
    <property type="match status" value="1"/>
</dbReference>
<dbReference type="CDD" id="cd00082">
    <property type="entry name" value="HisKA"/>
    <property type="match status" value="1"/>
</dbReference>
<protein>
    <recommendedName>
        <fullName evidence="2">histidine kinase</fullName>
        <ecNumber evidence="2">2.7.13.3</ecNumber>
    </recommendedName>
</protein>
<keyword evidence="5" id="KW-0902">Two-component regulatory system</keyword>
<dbReference type="PANTHER" id="PTHR43065">
    <property type="entry name" value="SENSOR HISTIDINE KINASE"/>
    <property type="match status" value="1"/>
</dbReference>
<feature type="region of interest" description="Disordered" evidence="7">
    <location>
        <begin position="634"/>
        <end position="660"/>
    </location>
</feature>
<evidence type="ECO:0000256" key="4">
    <source>
        <dbReference type="ARBA" id="ARBA00022777"/>
    </source>
</evidence>
<organism evidence="10 11">
    <name type="scientific">Phormidium pseudopriestleyi FRX01</name>
    <dbReference type="NCBI Taxonomy" id="1759528"/>
    <lineage>
        <taxon>Bacteria</taxon>
        <taxon>Bacillati</taxon>
        <taxon>Cyanobacteriota</taxon>
        <taxon>Cyanophyceae</taxon>
        <taxon>Oscillatoriophycideae</taxon>
        <taxon>Oscillatoriales</taxon>
        <taxon>Oscillatoriaceae</taxon>
        <taxon>Phormidium</taxon>
    </lineage>
</organism>
<dbReference type="InterPro" id="IPR003661">
    <property type="entry name" value="HisK_dim/P_dom"/>
</dbReference>
<comment type="catalytic activity">
    <reaction evidence="1">
        <text>ATP + protein L-histidine = ADP + protein N-phospho-L-histidine.</text>
        <dbReference type="EC" id="2.7.13.3"/>
    </reaction>
</comment>
<keyword evidence="8" id="KW-0472">Membrane</keyword>
<dbReference type="SMART" id="SM01080">
    <property type="entry name" value="CHASE2"/>
    <property type="match status" value="1"/>
</dbReference>
<evidence type="ECO:0000256" key="2">
    <source>
        <dbReference type="ARBA" id="ARBA00012438"/>
    </source>
</evidence>
<dbReference type="Gene3D" id="1.10.287.130">
    <property type="match status" value="1"/>
</dbReference>
<proteinExistence type="predicted"/>
<dbReference type="PRINTS" id="PR00344">
    <property type="entry name" value="BCTRLSENSOR"/>
</dbReference>
<dbReference type="Pfam" id="PF00512">
    <property type="entry name" value="HisKA"/>
    <property type="match status" value="1"/>
</dbReference>
<dbReference type="InterPro" id="IPR036097">
    <property type="entry name" value="HisK_dim/P_sf"/>
</dbReference>
<keyword evidence="8" id="KW-1133">Transmembrane helix</keyword>
<evidence type="ECO:0000313" key="11">
    <source>
        <dbReference type="Proteomes" id="UP000664844"/>
    </source>
</evidence>
<dbReference type="SUPFAM" id="SSF47384">
    <property type="entry name" value="Homodimeric domain of signal transducing histidine kinase"/>
    <property type="match status" value="1"/>
</dbReference>
<reference evidence="10 11" key="1">
    <citation type="submission" date="2021-03" db="EMBL/GenBank/DDBJ databases">
        <title>Metabolic Capacity of the Antarctic Cyanobacterium Phormidium pseudopriestleyi that Sustains Oxygenic Photosynthesis in the Presence of Hydrogen Sulfide.</title>
        <authorList>
            <person name="Lumian J.E."/>
            <person name="Jungblut A.D."/>
            <person name="Dillon M.L."/>
            <person name="Hawes I."/>
            <person name="Doran P.T."/>
            <person name="Mackey T.J."/>
            <person name="Dick G.J."/>
            <person name="Grettenberger C.L."/>
            <person name="Sumner D.Y."/>
        </authorList>
    </citation>
    <scope>NUCLEOTIDE SEQUENCE [LARGE SCALE GENOMIC DNA]</scope>
    <source>
        <strain evidence="10 11">FRX01</strain>
    </source>
</reference>
<dbReference type="Proteomes" id="UP000664844">
    <property type="component" value="Unassembled WGS sequence"/>
</dbReference>